<evidence type="ECO:0000313" key="1">
    <source>
        <dbReference type="EMBL" id="SED46891.1"/>
    </source>
</evidence>
<dbReference type="AlphaFoldDB" id="A0A1H5AYE0"/>
<protein>
    <recommendedName>
        <fullName evidence="3">DUF4864 domain-containing protein</fullName>
    </recommendedName>
</protein>
<dbReference type="RefSeq" id="WP_244549699.1">
    <property type="nucleotide sequence ID" value="NZ_FNTH01000001.1"/>
</dbReference>
<name>A0A1H5AYE0_9BRAD</name>
<dbReference type="EMBL" id="FNTH01000001">
    <property type="protein sequence ID" value="SED46891.1"/>
    <property type="molecule type" value="Genomic_DNA"/>
</dbReference>
<reference evidence="1 2" key="1">
    <citation type="submission" date="2016-10" db="EMBL/GenBank/DDBJ databases">
        <authorList>
            <person name="de Groot N.N."/>
        </authorList>
    </citation>
    <scope>NUCLEOTIDE SEQUENCE [LARGE SCALE GENOMIC DNA]</scope>
    <source>
        <strain evidence="1 2">MT12</strain>
    </source>
</reference>
<organism evidence="1 2">
    <name type="scientific">Bradyrhizobium erythrophlei</name>
    <dbReference type="NCBI Taxonomy" id="1437360"/>
    <lineage>
        <taxon>Bacteria</taxon>
        <taxon>Pseudomonadati</taxon>
        <taxon>Pseudomonadota</taxon>
        <taxon>Alphaproteobacteria</taxon>
        <taxon>Hyphomicrobiales</taxon>
        <taxon>Nitrobacteraceae</taxon>
        <taxon>Bradyrhizobium</taxon>
    </lineage>
</organism>
<sequence length="162" mass="17864">MTDRIATLDMGPLMIPCWPRFRSIVAAAGLLLICAMRPASALDMPSPFVQEVLIKSILVSLNDAVAANNFAVFHAKISKPFRDQFSPEKLKTIFKDLVDKHAVFDAVVAKPIVLDEDAKIDDKGVLRLKGHFDTTPKQVKYQLGFIPSDGAWKLSGISIDIE</sequence>
<accession>A0A1H5AYE0</accession>
<evidence type="ECO:0000313" key="2">
    <source>
        <dbReference type="Proteomes" id="UP000198992"/>
    </source>
</evidence>
<dbReference type="Proteomes" id="UP000198992">
    <property type="component" value="Unassembled WGS sequence"/>
</dbReference>
<proteinExistence type="predicted"/>
<gene>
    <name evidence="1" type="ORF">SAMN05444164_4835</name>
</gene>
<evidence type="ECO:0008006" key="3">
    <source>
        <dbReference type="Google" id="ProtNLM"/>
    </source>
</evidence>